<protein>
    <submittedName>
        <fullName evidence="1">Uncharacterized protein</fullName>
    </submittedName>
</protein>
<organism evidence="1 2">
    <name type="scientific">Tetragonisca angustula</name>
    <dbReference type="NCBI Taxonomy" id="166442"/>
    <lineage>
        <taxon>Eukaryota</taxon>
        <taxon>Metazoa</taxon>
        <taxon>Ecdysozoa</taxon>
        <taxon>Arthropoda</taxon>
        <taxon>Hexapoda</taxon>
        <taxon>Insecta</taxon>
        <taxon>Pterygota</taxon>
        <taxon>Neoptera</taxon>
        <taxon>Endopterygota</taxon>
        <taxon>Hymenoptera</taxon>
        <taxon>Apocrita</taxon>
        <taxon>Aculeata</taxon>
        <taxon>Apoidea</taxon>
        <taxon>Anthophila</taxon>
        <taxon>Apidae</taxon>
        <taxon>Tetragonisca</taxon>
    </lineage>
</organism>
<dbReference type="EMBL" id="JAWNGG020000151">
    <property type="protein sequence ID" value="KAK9299381.1"/>
    <property type="molecule type" value="Genomic_DNA"/>
</dbReference>
<evidence type="ECO:0000313" key="1">
    <source>
        <dbReference type="EMBL" id="KAK9299381.1"/>
    </source>
</evidence>
<name>A0AAW0ZRP4_9HYME</name>
<sequence length="97" mass="11055">MEAAASNCALRLPPSAKVAKVWVSKFRNEEEEVPPCPRFSSPSRRASFERDEDREGGVLGLRWDDYARKQETFNFSHGFEVEALLISDHILPFCVNL</sequence>
<comment type="caution">
    <text evidence="1">The sequence shown here is derived from an EMBL/GenBank/DDBJ whole genome shotgun (WGS) entry which is preliminary data.</text>
</comment>
<keyword evidence="2" id="KW-1185">Reference proteome</keyword>
<evidence type="ECO:0000313" key="2">
    <source>
        <dbReference type="Proteomes" id="UP001432146"/>
    </source>
</evidence>
<dbReference type="Proteomes" id="UP001432146">
    <property type="component" value="Unassembled WGS sequence"/>
</dbReference>
<proteinExistence type="predicted"/>
<gene>
    <name evidence="1" type="ORF">QLX08_007617</name>
</gene>
<dbReference type="AlphaFoldDB" id="A0AAW0ZRP4"/>
<accession>A0AAW0ZRP4</accession>
<reference evidence="1 2" key="1">
    <citation type="submission" date="2024-05" db="EMBL/GenBank/DDBJ databases">
        <title>The nuclear and mitochondrial genome assemblies of Tetragonisca angustula (Apidae: Meliponini), a tiny yet remarkable pollinator in the Neotropics.</title>
        <authorList>
            <person name="Ferrari R."/>
            <person name="Ricardo P.C."/>
            <person name="Dias F.C."/>
            <person name="Araujo N.S."/>
            <person name="Soares D.O."/>
            <person name="Zhou Q.-S."/>
            <person name="Zhu C.-D."/>
            <person name="Coutinho L."/>
            <person name="Airas M.C."/>
            <person name="Batista T.M."/>
        </authorList>
    </citation>
    <scope>NUCLEOTIDE SEQUENCE [LARGE SCALE GENOMIC DNA]</scope>
    <source>
        <strain evidence="1">ASF017062</strain>
        <tissue evidence="1">Abdomen</tissue>
    </source>
</reference>